<dbReference type="Proteomes" id="UP000006272">
    <property type="component" value="Unassembled WGS sequence"/>
</dbReference>
<feature type="transmembrane region" description="Helical" evidence="8">
    <location>
        <begin position="272"/>
        <end position="296"/>
    </location>
</feature>
<comment type="caution">
    <text evidence="10">The sequence shown here is derived from an EMBL/GenBank/DDBJ whole genome shotgun (WGS) entry which is preliminary data.</text>
</comment>
<evidence type="ECO:0000256" key="3">
    <source>
        <dbReference type="ARBA" id="ARBA00022449"/>
    </source>
</evidence>
<feature type="transmembrane region" description="Helical" evidence="8">
    <location>
        <begin position="335"/>
        <end position="359"/>
    </location>
</feature>
<feature type="transmembrane region" description="Helical" evidence="8">
    <location>
        <begin position="95"/>
        <end position="113"/>
    </location>
</feature>
<dbReference type="Gene3D" id="1.20.1530.20">
    <property type="match status" value="1"/>
</dbReference>
<keyword evidence="2" id="KW-0813">Transport</keyword>
<dbReference type="PANTHER" id="PTHR43562">
    <property type="entry name" value="NAPA-TYPE SODIUM/HYDROGEN ANTIPORTER"/>
    <property type="match status" value="1"/>
</dbReference>
<evidence type="ECO:0000256" key="7">
    <source>
        <dbReference type="ARBA" id="ARBA00023136"/>
    </source>
</evidence>
<feature type="domain" description="Cation/H+ exchanger transmembrane" evidence="9">
    <location>
        <begin position="21"/>
        <end position="394"/>
    </location>
</feature>
<dbReference type="InterPro" id="IPR038770">
    <property type="entry name" value="Na+/solute_symporter_sf"/>
</dbReference>
<dbReference type="GO" id="GO:0015297">
    <property type="term" value="F:antiporter activity"/>
    <property type="evidence" value="ECO:0007669"/>
    <property type="project" value="UniProtKB-KW"/>
</dbReference>
<keyword evidence="5 8" id="KW-1133">Transmembrane helix</keyword>
<accession>K6GBA8</accession>
<evidence type="ECO:0000256" key="2">
    <source>
        <dbReference type="ARBA" id="ARBA00022448"/>
    </source>
</evidence>
<protein>
    <submittedName>
        <fullName evidence="10">Kef-type K+ transport system, membrane component</fullName>
    </submittedName>
</protein>
<evidence type="ECO:0000259" key="9">
    <source>
        <dbReference type="Pfam" id="PF00999"/>
    </source>
</evidence>
<feature type="transmembrane region" description="Helical" evidence="8">
    <location>
        <begin position="371"/>
        <end position="389"/>
    </location>
</feature>
<sequence length="405" mass="42995">METVQAFFHGFVPMARLAVILFLVLAVPMACKRFALPGAVGLLAAGILIGPHALGVIPEQPVVSNFLADMGKLMLMMFAGVEIDHALFARMWKRSLTFGVFTFSLPFLAGLLAGEAFGYGTTSALLIGSLLASHTLLGFPIVQRLGLAATPPVMVASGATIFTDVASLLVLAVCIPIHQNGFSAKALGVQVLLLLAYVPLVVIGVGRLGKWLLPRFSASEDYQFSLVFLLMILAGFGAEAIDLEPIVGAFMVGMAIGPVAKKAKGFEKFEFLGLYLFIPFFFLNIGFQIDLAVFASTLLHNAALVVSIVGGLILSKYLAAMATRKLYGFNRDEGLLIWSLSLPQVAATLAAALVAYNAVNGAGQRLIDKPVLDTVVVLMVVTSLLGPIMTQRLARRLAQTPSDAA</sequence>
<dbReference type="AlphaFoldDB" id="K6GBA8"/>
<evidence type="ECO:0000256" key="1">
    <source>
        <dbReference type="ARBA" id="ARBA00004141"/>
    </source>
</evidence>
<name>K6GBA8_9BACT</name>
<dbReference type="GO" id="GO:0016020">
    <property type="term" value="C:membrane"/>
    <property type="evidence" value="ECO:0007669"/>
    <property type="project" value="UniProtKB-SubCell"/>
</dbReference>
<comment type="subcellular location">
    <subcellularLocation>
        <location evidence="1">Membrane</location>
        <topology evidence="1">Multi-pass membrane protein</topology>
    </subcellularLocation>
</comment>
<dbReference type="Pfam" id="PF00999">
    <property type="entry name" value="Na_H_Exchanger"/>
    <property type="match status" value="1"/>
</dbReference>
<dbReference type="EMBL" id="ALAO01000255">
    <property type="protein sequence ID" value="EKO38384.1"/>
    <property type="molecule type" value="Genomic_DNA"/>
</dbReference>
<feature type="transmembrane region" description="Helical" evidence="8">
    <location>
        <begin position="119"/>
        <end position="142"/>
    </location>
</feature>
<evidence type="ECO:0000256" key="4">
    <source>
        <dbReference type="ARBA" id="ARBA00022692"/>
    </source>
</evidence>
<keyword evidence="4 8" id="KW-0812">Transmembrane</keyword>
<dbReference type="InterPro" id="IPR006153">
    <property type="entry name" value="Cation/H_exchanger_TM"/>
</dbReference>
<evidence type="ECO:0000313" key="10">
    <source>
        <dbReference type="EMBL" id="EKO38384.1"/>
    </source>
</evidence>
<evidence type="ECO:0000256" key="5">
    <source>
        <dbReference type="ARBA" id="ARBA00022989"/>
    </source>
</evidence>
<feature type="transmembrane region" description="Helical" evidence="8">
    <location>
        <begin position="6"/>
        <end position="27"/>
    </location>
</feature>
<reference evidence="10 11" key="1">
    <citation type="submission" date="2012-07" db="EMBL/GenBank/DDBJ databases">
        <title>Draft genome sequence of Desulfovibrio magneticus str. Maddingley MBC34 obtained from a metagenomic sequence of a methanogenic enrichment isolated from coal-seam formation water in Victoria, Australia.</title>
        <authorList>
            <person name="Greenfield P."/>
            <person name="Hendry P."/>
            <person name="Li D."/>
            <person name="Rosewarne C.P."/>
            <person name="Tran-Dinh N."/>
            <person name="Elbourne L.D.H."/>
            <person name="Paulsen I.T."/>
            <person name="Midgley D.J."/>
        </authorList>
    </citation>
    <scope>NUCLEOTIDE SEQUENCE [LARGE SCALE GENOMIC DNA]</scope>
    <source>
        <strain evidence="11">Maddingley MBC34</strain>
    </source>
</reference>
<feature type="transmembrane region" description="Helical" evidence="8">
    <location>
        <begin position="302"/>
        <end position="323"/>
    </location>
</feature>
<dbReference type="PATRIC" id="fig|1206767.3.peg.2875"/>
<proteinExistence type="predicted"/>
<keyword evidence="7 8" id="KW-0472">Membrane</keyword>
<gene>
    <name evidence="10" type="ORF">B193_2927</name>
</gene>
<dbReference type="PANTHER" id="PTHR43562:SF4">
    <property type="entry name" value="NA(+)_H(+) ANTIPORTER NHAS5"/>
    <property type="match status" value="1"/>
</dbReference>
<feature type="transmembrane region" description="Helical" evidence="8">
    <location>
        <begin position="190"/>
        <end position="209"/>
    </location>
</feature>
<keyword evidence="6" id="KW-0406">Ion transport</keyword>
<organism evidence="10 11">
    <name type="scientific">Solidesulfovibrio magneticus str. Maddingley MBC34</name>
    <dbReference type="NCBI Taxonomy" id="1206767"/>
    <lineage>
        <taxon>Bacteria</taxon>
        <taxon>Pseudomonadati</taxon>
        <taxon>Thermodesulfobacteriota</taxon>
        <taxon>Desulfovibrionia</taxon>
        <taxon>Desulfovibrionales</taxon>
        <taxon>Desulfovibrionaceae</taxon>
        <taxon>Solidesulfovibrio</taxon>
    </lineage>
</organism>
<dbReference type="GO" id="GO:1902600">
    <property type="term" value="P:proton transmembrane transport"/>
    <property type="evidence" value="ECO:0007669"/>
    <property type="project" value="InterPro"/>
</dbReference>
<feature type="transmembrane region" description="Helical" evidence="8">
    <location>
        <begin position="34"/>
        <end position="54"/>
    </location>
</feature>
<evidence type="ECO:0000313" key="11">
    <source>
        <dbReference type="Proteomes" id="UP000006272"/>
    </source>
</evidence>
<feature type="transmembrane region" description="Helical" evidence="8">
    <location>
        <begin position="154"/>
        <end position="178"/>
    </location>
</feature>
<evidence type="ECO:0000256" key="8">
    <source>
        <dbReference type="SAM" id="Phobius"/>
    </source>
</evidence>
<evidence type="ECO:0000256" key="6">
    <source>
        <dbReference type="ARBA" id="ARBA00023065"/>
    </source>
</evidence>
<keyword evidence="3" id="KW-0050">Antiport</keyword>